<feature type="compositionally biased region" description="Low complexity" evidence="1">
    <location>
        <begin position="59"/>
        <end position="74"/>
    </location>
</feature>
<feature type="compositionally biased region" description="Pro residues" evidence="1">
    <location>
        <begin position="148"/>
        <end position="158"/>
    </location>
</feature>
<sequence length="232" mass="24965">MGVLCTVLSNSANSAVCLACKSGFTQDANDRTKGTHYLPSRQLREWCCMPPPARRRARAASSTGRRASSSARRAYQVHSSRTGSASTRVPLGRLSRRKTILAAHHATRPAPPAPVPVTSSSASPARTTGSPPQTANPCNPHLRQSAVPRPPPPLPTTSPPSSRTRQNPLSHLAHAVPLSAFMNPALHDYGCTITDITDIVEWPVLLYYRCEVLLGGYFRDTESKAHGTGTQQ</sequence>
<feature type="compositionally biased region" description="Polar residues" evidence="1">
    <location>
        <begin position="77"/>
        <end position="87"/>
    </location>
</feature>
<name>A0A9P5ZHN6_PLEER</name>
<dbReference type="EMBL" id="MU154786">
    <property type="protein sequence ID" value="KAF9487355.1"/>
    <property type="molecule type" value="Genomic_DNA"/>
</dbReference>
<keyword evidence="3" id="KW-1185">Reference proteome</keyword>
<gene>
    <name evidence="2" type="ORF">BDN71DRAFT_1594544</name>
</gene>
<evidence type="ECO:0000256" key="1">
    <source>
        <dbReference type="SAM" id="MobiDB-lite"/>
    </source>
</evidence>
<evidence type="ECO:0000313" key="3">
    <source>
        <dbReference type="Proteomes" id="UP000807025"/>
    </source>
</evidence>
<dbReference type="Proteomes" id="UP000807025">
    <property type="component" value="Unassembled WGS sequence"/>
</dbReference>
<comment type="caution">
    <text evidence="2">The sequence shown here is derived from an EMBL/GenBank/DDBJ whole genome shotgun (WGS) entry which is preliminary data.</text>
</comment>
<reference evidence="2" key="1">
    <citation type="submission" date="2020-11" db="EMBL/GenBank/DDBJ databases">
        <authorList>
            <consortium name="DOE Joint Genome Institute"/>
            <person name="Ahrendt S."/>
            <person name="Riley R."/>
            <person name="Andreopoulos W."/>
            <person name="Labutti K."/>
            <person name="Pangilinan J."/>
            <person name="Ruiz-Duenas F.J."/>
            <person name="Barrasa J.M."/>
            <person name="Sanchez-Garcia M."/>
            <person name="Camarero S."/>
            <person name="Miyauchi S."/>
            <person name="Serrano A."/>
            <person name="Linde D."/>
            <person name="Babiker R."/>
            <person name="Drula E."/>
            <person name="Ayuso-Fernandez I."/>
            <person name="Pacheco R."/>
            <person name="Padilla G."/>
            <person name="Ferreira P."/>
            <person name="Barriuso J."/>
            <person name="Kellner H."/>
            <person name="Castanera R."/>
            <person name="Alfaro M."/>
            <person name="Ramirez L."/>
            <person name="Pisabarro A.G."/>
            <person name="Kuo A."/>
            <person name="Tritt A."/>
            <person name="Lipzen A."/>
            <person name="He G."/>
            <person name="Yan M."/>
            <person name="Ng V."/>
            <person name="Cullen D."/>
            <person name="Martin F."/>
            <person name="Rosso M.-N."/>
            <person name="Henrissat B."/>
            <person name="Hibbett D."/>
            <person name="Martinez A.T."/>
            <person name="Grigoriev I.V."/>
        </authorList>
    </citation>
    <scope>NUCLEOTIDE SEQUENCE</scope>
    <source>
        <strain evidence="2">ATCC 90797</strain>
    </source>
</reference>
<evidence type="ECO:0000313" key="2">
    <source>
        <dbReference type="EMBL" id="KAF9487355.1"/>
    </source>
</evidence>
<accession>A0A9P5ZHN6</accession>
<proteinExistence type="predicted"/>
<organism evidence="2 3">
    <name type="scientific">Pleurotus eryngii</name>
    <name type="common">Boletus of the steppes</name>
    <dbReference type="NCBI Taxonomy" id="5323"/>
    <lineage>
        <taxon>Eukaryota</taxon>
        <taxon>Fungi</taxon>
        <taxon>Dikarya</taxon>
        <taxon>Basidiomycota</taxon>
        <taxon>Agaricomycotina</taxon>
        <taxon>Agaricomycetes</taxon>
        <taxon>Agaricomycetidae</taxon>
        <taxon>Agaricales</taxon>
        <taxon>Pleurotineae</taxon>
        <taxon>Pleurotaceae</taxon>
        <taxon>Pleurotus</taxon>
    </lineage>
</organism>
<feature type="compositionally biased region" description="Low complexity" evidence="1">
    <location>
        <begin position="116"/>
        <end position="132"/>
    </location>
</feature>
<dbReference type="AlphaFoldDB" id="A0A9P5ZHN6"/>
<feature type="region of interest" description="Disordered" evidence="1">
    <location>
        <begin position="52"/>
        <end position="167"/>
    </location>
</feature>
<protein>
    <submittedName>
        <fullName evidence="2">Uncharacterized protein</fullName>
    </submittedName>
</protein>